<dbReference type="AlphaFoldDB" id="A0A7S8C779"/>
<reference evidence="7 8" key="1">
    <citation type="submission" date="2020-06" db="EMBL/GenBank/DDBJ databases">
        <title>Genome sequence of 2 isolates from Red Sea Mangroves.</title>
        <authorList>
            <person name="Sefrji F."/>
            <person name="Michoud G."/>
            <person name="Merlino G."/>
            <person name="Daffonchio D."/>
        </authorList>
    </citation>
    <scope>NUCLEOTIDE SEQUENCE [LARGE SCALE GENOMIC DNA]</scope>
    <source>
        <strain evidence="7 8">R1DC25</strain>
    </source>
</reference>
<dbReference type="InterPro" id="IPR052719">
    <property type="entry name" value="CvpA-like"/>
</dbReference>
<comment type="subcellular location">
    <subcellularLocation>
        <location evidence="1">Membrane</location>
        <topology evidence="1">Multi-pass membrane protein</topology>
    </subcellularLocation>
</comment>
<feature type="transmembrane region" description="Helical" evidence="6">
    <location>
        <begin position="103"/>
        <end position="127"/>
    </location>
</feature>
<protein>
    <submittedName>
        <fullName evidence="7">CvpA family protein</fullName>
    </submittedName>
</protein>
<dbReference type="PANTHER" id="PTHR36926:SF1">
    <property type="entry name" value="COLICIN V PRODUCTION PROTEIN"/>
    <property type="match status" value="1"/>
</dbReference>
<feature type="transmembrane region" description="Helical" evidence="6">
    <location>
        <begin position="62"/>
        <end position="83"/>
    </location>
</feature>
<evidence type="ECO:0000256" key="4">
    <source>
        <dbReference type="ARBA" id="ARBA00023136"/>
    </source>
</evidence>
<sequence>MPIALLDIILIGIMVISGLLALMRGFTREVLSILAWAGAAVAAYLAYPALKPTARQYIQPDYLADIALVAGVFLVVLVVVSLLTMRISDWILDSGVGPLDRTLGFLFGLARGLLLVVVAYLFFIWLVPRDQHPEWVSEARSLPVVEDTGKLIISFLPPDIADTLLGKTYMTNGTAAQAQPGSSSTTKSDADSGAEDGYKTNERRGLDQLLDGSGEPAN</sequence>
<dbReference type="GO" id="GO:0009403">
    <property type="term" value="P:toxin biosynthetic process"/>
    <property type="evidence" value="ECO:0007669"/>
    <property type="project" value="InterPro"/>
</dbReference>
<dbReference type="KEGG" id="kmn:HW532_19425"/>
<dbReference type="RefSeq" id="WP_213162050.1">
    <property type="nucleotide sequence ID" value="NZ_CP058214.1"/>
</dbReference>
<feature type="compositionally biased region" description="Polar residues" evidence="5">
    <location>
        <begin position="175"/>
        <end position="187"/>
    </location>
</feature>
<evidence type="ECO:0000256" key="6">
    <source>
        <dbReference type="SAM" id="Phobius"/>
    </source>
</evidence>
<evidence type="ECO:0000256" key="5">
    <source>
        <dbReference type="SAM" id="MobiDB-lite"/>
    </source>
</evidence>
<feature type="transmembrane region" description="Helical" evidence="6">
    <location>
        <begin position="30"/>
        <end position="50"/>
    </location>
</feature>
<dbReference type="GO" id="GO:0016020">
    <property type="term" value="C:membrane"/>
    <property type="evidence" value="ECO:0007669"/>
    <property type="project" value="UniProtKB-SubCell"/>
</dbReference>
<dbReference type="EMBL" id="CP058214">
    <property type="protein sequence ID" value="QPC44681.1"/>
    <property type="molecule type" value="Genomic_DNA"/>
</dbReference>
<evidence type="ECO:0000313" key="7">
    <source>
        <dbReference type="EMBL" id="QPC44681.1"/>
    </source>
</evidence>
<organism evidence="7 8">
    <name type="scientific">Kaustia mangrovi</name>
    <dbReference type="NCBI Taxonomy" id="2593653"/>
    <lineage>
        <taxon>Bacteria</taxon>
        <taxon>Pseudomonadati</taxon>
        <taxon>Pseudomonadota</taxon>
        <taxon>Alphaproteobacteria</taxon>
        <taxon>Hyphomicrobiales</taxon>
        <taxon>Parvibaculaceae</taxon>
        <taxon>Kaustia</taxon>
    </lineage>
</organism>
<dbReference type="PANTHER" id="PTHR36926">
    <property type="entry name" value="COLICIN V PRODUCTION PROTEIN"/>
    <property type="match status" value="1"/>
</dbReference>
<evidence type="ECO:0000256" key="1">
    <source>
        <dbReference type="ARBA" id="ARBA00004141"/>
    </source>
</evidence>
<dbReference type="Pfam" id="PF02674">
    <property type="entry name" value="Colicin_V"/>
    <property type="match status" value="1"/>
</dbReference>
<dbReference type="Proteomes" id="UP000593594">
    <property type="component" value="Chromosome"/>
</dbReference>
<keyword evidence="4 6" id="KW-0472">Membrane</keyword>
<feature type="region of interest" description="Disordered" evidence="5">
    <location>
        <begin position="175"/>
        <end position="218"/>
    </location>
</feature>
<gene>
    <name evidence="7" type="ORF">HW532_19425</name>
</gene>
<name>A0A7S8C779_9HYPH</name>
<keyword evidence="3 6" id="KW-1133">Transmembrane helix</keyword>
<accession>A0A7S8C779</accession>
<proteinExistence type="predicted"/>
<evidence type="ECO:0000313" key="8">
    <source>
        <dbReference type="Proteomes" id="UP000593594"/>
    </source>
</evidence>
<evidence type="ECO:0000256" key="2">
    <source>
        <dbReference type="ARBA" id="ARBA00022692"/>
    </source>
</evidence>
<dbReference type="InterPro" id="IPR003825">
    <property type="entry name" value="Colicin-V_CvpA"/>
</dbReference>
<feature type="transmembrane region" description="Helical" evidence="6">
    <location>
        <begin position="5"/>
        <end position="24"/>
    </location>
</feature>
<keyword evidence="8" id="KW-1185">Reference proteome</keyword>
<feature type="compositionally biased region" description="Basic and acidic residues" evidence="5">
    <location>
        <begin position="196"/>
        <end position="206"/>
    </location>
</feature>
<evidence type="ECO:0000256" key="3">
    <source>
        <dbReference type="ARBA" id="ARBA00022989"/>
    </source>
</evidence>
<keyword evidence="2 6" id="KW-0812">Transmembrane</keyword>